<dbReference type="EMBL" id="CZBY01000010">
    <property type="protein sequence ID" value="CUQ86800.1"/>
    <property type="molecule type" value="Genomic_DNA"/>
</dbReference>
<organism evidence="2 3">
    <name type="scientific">[Eubacterium] siraeum</name>
    <dbReference type="NCBI Taxonomy" id="39492"/>
    <lineage>
        <taxon>Bacteria</taxon>
        <taxon>Bacillati</taxon>
        <taxon>Bacillota</taxon>
        <taxon>Clostridia</taxon>
        <taxon>Eubacteriales</taxon>
        <taxon>Oscillospiraceae</taxon>
        <taxon>Oscillospiraceae incertae sedis</taxon>
    </lineage>
</organism>
<dbReference type="AlphaFoldDB" id="A0A174ZU98"/>
<evidence type="ECO:0000256" key="1">
    <source>
        <dbReference type="SAM" id="SignalP"/>
    </source>
</evidence>
<protein>
    <recommendedName>
        <fullName evidence="4">Bacterial repeat domain-containing protein</fullName>
    </recommendedName>
</protein>
<dbReference type="PROSITE" id="PS51257">
    <property type="entry name" value="PROKAR_LIPOPROTEIN"/>
    <property type="match status" value="1"/>
</dbReference>
<accession>A0A174ZU98</accession>
<feature type="chain" id="PRO_5038556750" description="Bacterial repeat domain-containing protein" evidence="1">
    <location>
        <begin position="29"/>
        <end position="648"/>
    </location>
</feature>
<gene>
    <name evidence="2" type="ORF">ERS852540_01368</name>
</gene>
<evidence type="ECO:0000313" key="3">
    <source>
        <dbReference type="Proteomes" id="UP000095662"/>
    </source>
</evidence>
<evidence type="ECO:0000313" key="2">
    <source>
        <dbReference type="EMBL" id="CUQ86800.1"/>
    </source>
</evidence>
<sequence length="648" mass="71488">MRKYRFLFSITATALITAILLSSCTAGRANSDASLQNSSASSAAGSLNSSLRTVASVPSGEISDKDEFLKGIWVDENGFVASFSENGRTAVFDEQTDKQTRKSVKITAQDKDTISISCEDKNYTAYHADSEKGAELCENLLTAASGDWSMCEYGYAQTVEIRKFTFLTSLGNDFSGDKITVGLEGVKLRNSLFESDGSETYARLDGDKLIFIFSYGDMVSSCTLVKKDSDEYNELTDAGSAINGVWVDPDDLNTTLTFFAGKSLTVTGNAFKEVLGEKFDSLSGKAYDISAKYKNDIINVYSGDDTLFSIVMYGSDILAVCADSSDRYPQILFYRENSDEVKRAKEMQKLKKEKADLLSAYPDNDNWLNNAECGDILSLADKDYIDKCVQNGYFTAGTPQELASFVYYVNTQPVEQGQISLVLTADIDLYDYKWAPMGWSGGGNSDHPFSFCVYGENHKITYMTIYSDYSNAGFIGWGTVCGVFDLDIENAIVTGDDNVGILTGQAIMGNYRNCHVSGTVNGSSAGSLLGYEANCDKENCTADVEVNGKKFDFLSWNEQQKSEIKIDDPVTITIDESYTVTRPEVTGYSNLGWMVYEDGKELLHRNAENEFSYCYFGNESGHSYEIYLSAYVKGQYVPISNIIKYTVK</sequence>
<reference evidence="2 3" key="1">
    <citation type="submission" date="2015-09" db="EMBL/GenBank/DDBJ databases">
        <authorList>
            <consortium name="Pathogen Informatics"/>
        </authorList>
    </citation>
    <scope>NUCLEOTIDE SEQUENCE [LARGE SCALE GENOMIC DNA]</scope>
    <source>
        <strain evidence="2 3">2789STDY5834928</strain>
    </source>
</reference>
<name>A0A174ZU98_9FIRM</name>
<proteinExistence type="predicted"/>
<dbReference type="OrthoDB" id="1816139at2"/>
<evidence type="ECO:0008006" key="4">
    <source>
        <dbReference type="Google" id="ProtNLM"/>
    </source>
</evidence>
<feature type="signal peptide" evidence="1">
    <location>
        <begin position="1"/>
        <end position="28"/>
    </location>
</feature>
<keyword evidence="1" id="KW-0732">Signal</keyword>
<dbReference type="Proteomes" id="UP000095662">
    <property type="component" value="Unassembled WGS sequence"/>
</dbReference>